<keyword evidence="2" id="KW-1185">Reference proteome</keyword>
<dbReference type="EMBL" id="AAPI01000001">
    <property type="protein sequence ID" value="EAS47746.1"/>
    <property type="molecule type" value="Genomic_DNA"/>
</dbReference>
<keyword evidence="1" id="KW-0436">Ligase</keyword>
<reference evidence="1 2" key="1">
    <citation type="submission" date="2006-03" db="EMBL/GenBank/DDBJ databases">
        <authorList>
            <person name="Giovannoni S.J."/>
            <person name="Cho J.-C."/>
            <person name="Ferriera S."/>
            <person name="Johnson J."/>
            <person name="Kravitz S."/>
            <person name="Halpern A."/>
            <person name="Remington K."/>
            <person name="Beeson K."/>
            <person name="Tran B."/>
            <person name="Rogers Y.-H."/>
            <person name="Friedman R."/>
            <person name="Venter J.C."/>
        </authorList>
    </citation>
    <scope>NUCLEOTIDE SEQUENCE [LARGE SCALE GENOMIC DNA]</scope>
    <source>
        <strain evidence="1 2">HTCC2207</strain>
    </source>
</reference>
<proteinExistence type="predicted"/>
<protein>
    <submittedName>
        <fullName evidence="1">Glutathione synthetase</fullName>
        <ecNumber evidence="1">6.3.2.3</ecNumber>
    </submittedName>
</protein>
<comment type="caution">
    <text evidence="1">The sequence shown here is derived from an EMBL/GenBank/DDBJ whole genome shotgun (WGS) entry which is preliminary data.</text>
</comment>
<gene>
    <name evidence="1" type="ORF">GB2207_08056</name>
</gene>
<dbReference type="EC" id="6.3.2.3" evidence="1"/>
<sequence length="114" mass="12833">MDVQGLKVLVIDDSNTIRRTAETLLAKPYADFGSSTRIVVLNSLVEGHEHRYYAIICKGFPHTVRVEEDSVLSAQDEVEIATCISLSFDLDGQHLDLPNFEEIETHLRSIPHNQ</sequence>
<name>Q1YVG2_9GAMM</name>
<dbReference type="HOGENOM" id="CLU_2117492_0_0_6"/>
<evidence type="ECO:0000313" key="1">
    <source>
        <dbReference type="EMBL" id="EAS47746.1"/>
    </source>
</evidence>
<dbReference type="AlphaFoldDB" id="Q1YVG2"/>
<accession>Q1YVG2</accession>
<evidence type="ECO:0000313" key="2">
    <source>
        <dbReference type="Proteomes" id="UP000005555"/>
    </source>
</evidence>
<dbReference type="STRING" id="314287.GB2207_08056"/>
<organism evidence="1 2">
    <name type="scientific">gamma proteobacterium HTCC2207</name>
    <dbReference type="NCBI Taxonomy" id="314287"/>
    <lineage>
        <taxon>Bacteria</taxon>
        <taxon>Pseudomonadati</taxon>
        <taxon>Pseudomonadota</taxon>
        <taxon>Gammaproteobacteria</taxon>
        <taxon>Cellvibrionales</taxon>
        <taxon>Porticoccaceae</taxon>
        <taxon>SAR92 clade</taxon>
    </lineage>
</organism>
<dbReference type="GO" id="GO:0004363">
    <property type="term" value="F:glutathione synthase activity"/>
    <property type="evidence" value="ECO:0007669"/>
    <property type="project" value="UniProtKB-EC"/>
</dbReference>
<dbReference type="Proteomes" id="UP000005555">
    <property type="component" value="Unassembled WGS sequence"/>
</dbReference>